<comment type="caution">
    <text evidence="3">The sequence shown here is derived from an EMBL/GenBank/DDBJ whole genome shotgun (WGS) entry which is preliminary data.</text>
</comment>
<dbReference type="OrthoDB" id="3791536at2759"/>
<accession>A0A9W9CQH3</accession>
<evidence type="ECO:0000256" key="2">
    <source>
        <dbReference type="SAM" id="SignalP"/>
    </source>
</evidence>
<proteinExistence type="predicted"/>
<protein>
    <submittedName>
        <fullName evidence="3">Uncharacterized protein</fullName>
    </submittedName>
</protein>
<keyword evidence="4" id="KW-1185">Reference proteome</keyword>
<reference evidence="3" key="1">
    <citation type="submission" date="2022-10" db="EMBL/GenBank/DDBJ databases">
        <title>Tapping the CABI collections for fungal endophytes: first genome assemblies for Collariella, Neodidymelliopsis, Ascochyta clinopodiicola, Didymella pomorum, Didymosphaeria variabile, Neocosmospora piperis and Neocucurbitaria cava.</title>
        <authorList>
            <person name="Hill R."/>
        </authorList>
    </citation>
    <scope>NUCLEOTIDE SEQUENCE</scope>
    <source>
        <strain evidence="3">IMI 356814</strain>
    </source>
</reference>
<feature type="transmembrane region" description="Helical" evidence="1">
    <location>
        <begin position="258"/>
        <end position="277"/>
    </location>
</feature>
<dbReference type="EMBL" id="JAPEUY010000002">
    <property type="protein sequence ID" value="KAJ4376236.1"/>
    <property type="molecule type" value="Genomic_DNA"/>
</dbReference>
<evidence type="ECO:0000313" key="4">
    <source>
        <dbReference type="Proteomes" id="UP001140560"/>
    </source>
</evidence>
<evidence type="ECO:0000313" key="3">
    <source>
        <dbReference type="EMBL" id="KAJ4376236.1"/>
    </source>
</evidence>
<feature type="signal peptide" evidence="2">
    <location>
        <begin position="1"/>
        <end position="20"/>
    </location>
</feature>
<keyword evidence="1" id="KW-0472">Membrane</keyword>
<name>A0A9W9CQH3_9PLEO</name>
<feature type="chain" id="PRO_5040734788" evidence="2">
    <location>
        <begin position="21"/>
        <end position="278"/>
    </location>
</feature>
<dbReference type="Proteomes" id="UP001140560">
    <property type="component" value="Unassembled WGS sequence"/>
</dbReference>
<sequence>MIFRIAALFFALNSPNYVIAEVAPDITTIAEGYNLIAKLPCIACPYLYQDTSKGKDEPWTERKDDNALLLNISLSLPFDVAHLSINNAPLFTPSKIQPRIYANQVFLDTSVDDLHHLIASNNQLDSLGGAYFGLSYAYSLQPIKGIKNALVFHFDILQLWSDLPEPPITVVLDDAKQKMLEVVFLQRPLLSAGDAPNSLEIVRAELVPRPPSQGTTTSKSRSRKIMNFHDWDAHGKKGTPSHLLNSASASVTSYLTSGAWALFLFIMAIIALFVLLCL</sequence>
<keyword evidence="2" id="KW-0732">Signal</keyword>
<evidence type="ECO:0000256" key="1">
    <source>
        <dbReference type="SAM" id="Phobius"/>
    </source>
</evidence>
<organism evidence="3 4">
    <name type="scientific">Neocucurbitaria cava</name>
    <dbReference type="NCBI Taxonomy" id="798079"/>
    <lineage>
        <taxon>Eukaryota</taxon>
        <taxon>Fungi</taxon>
        <taxon>Dikarya</taxon>
        <taxon>Ascomycota</taxon>
        <taxon>Pezizomycotina</taxon>
        <taxon>Dothideomycetes</taxon>
        <taxon>Pleosporomycetidae</taxon>
        <taxon>Pleosporales</taxon>
        <taxon>Pleosporineae</taxon>
        <taxon>Cucurbitariaceae</taxon>
        <taxon>Neocucurbitaria</taxon>
    </lineage>
</organism>
<keyword evidence="1" id="KW-1133">Transmembrane helix</keyword>
<keyword evidence="1" id="KW-0812">Transmembrane</keyword>
<gene>
    <name evidence="3" type="ORF">N0V83_001519</name>
</gene>
<dbReference type="AlphaFoldDB" id="A0A9W9CQH3"/>